<dbReference type="RefSeq" id="WP_344129889.1">
    <property type="nucleotide sequence ID" value="NZ_BAAARA010000007.1"/>
</dbReference>
<sequence length="176" mass="18164">MREVRLEVGRAGSISGPADCCSAHGKRAVRRVDFALQSRTPPEGSRLLNANLLGVASRLADRAARVQVTQIVGWPLCRRCARRRNGLIVLAAVLFWGGLAAVGATLLVHLVTGAQGGALGAAGVAGLVAVPVSLVSFVLGSMPRITRARTSEDGSAVVVTEPHPGFTAAVQDRAVG</sequence>
<proteinExistence type="predicted"/>
<feature type="transmembrane region" description="Helical" evidence="1">
    <location>
        <begin position="117"/>
        <end position="139"/>
    </location>
</feature>
<gene>
    <name evidence="2" type="ORF">GCM10009854_22730</name>
</gene>
<dbReference type="EMBL" id="BAAARA010000007">
    <property type="protein sequence ID" value="GAA2345358.1"/>
    <property type="molecule type" value="Genomic_DNA"/>
</dbReference>
<reference evidence="2 3" key="1">
    <citation type="journal article" date="2019" name="Int. J. Syst. Evol. Microbiol.">
        <title>The Global Catalogue of Microorganisms (GCM) 10K type strain sequencing project: providing services to taxonomists for standard genome sequencing and annotation.</title>
        <authorList>
            <consortium name="The Broad Institute Genomics Platform"/>
            <consortium name="The Broad Institute Genome Sequencing Center for Infectious Disease"/>
            <person name="Wu L."/>
            <person name="Ma J."/>
        </authorList>
    </citation>
    <scope>NUCLEOTIDE SEQUENCE [LARGE SCALE GENOMIC DNA]</scope>
    <source>
        <strain evidence="2 3">JCM 16221</strain>
    </source>
</reference>
<keyword evidence="1" id="KW-1133">Transmembrane helix</keyword>
<evidence type="ECO:0000256" key="1">
    <source>
        <dbReference type="SAM" id="Phobius"/>
    </source>
</evidence>
<keyword evidence="3" id="KW-1185">Reference proteome</keyword>
<accession>A0ABN3G6N5</accession>
<feature type="transmembrane region" description="Helical" evidence="1">
    <location>
        <begin position="87"/>
        <end position="111"/>
    </location>
</feature>
<keyword evidence="1" id="KW-0812">Transmembrane</keyword>
<name>A0ABN3G6N5_9PSEU</name>
<evidence type="ECO:0000313" key="2">
    <source>
        <dbReference type="EMBL" id="GAA2345358.1"/>
    </source>
</evidence>
<organism evidence="2 3">
    <name type="scientific">Saccharopolyspora halophila</name>
    <dbReference type="NCBI Taxonomy" id="405551"/>
    <lineage>
        <taxon>Bacteria</taxon>
        <taxon>Bacillati</taxon>
        <taxon>Actinomycetota</taxon>
        <taxon>Actinomycetes</taxon>
        <taxon>Pseudonocardiales</taxon>
        <taxon>Pseudonocardiaceae</taxon>
        <taxon>Saccharopolyspora</taxon>
    </lineage>
</organism>
<evidence type="ECO:0000313" key="3">
    <source>
        <dbReference type="Proteomes" id="UP001501218"/>
    </source>
</evidence>
<keyword evidence="1" id="KW-0472">Membrane</keyword>
<dbReference type="Proteomes" id="UP001501218">
    <property type="component" value="Unassembled WGS sequence"/>
</dbReference>
<comment type="caution">
    <text evidence="2">The sequence shown here is derived from an EMBL/GenBank/DDBJ whole genome shotgun (WGS) entry which is preliminary data.</text>
</comment>
<protein>
    <submittedName>
        <fullName evidence="2">Uncharacterized protein</fullName>
    </submittedName>
</protein>